<name>A0A6J7WXZ2_9CAUD</name>
<reference evidence="2" key="1">
    <citation type="submission" date="2020-05" db="EMBL/GenBank/DDBJ databases">
        <authorList>
            <person name="Chiriac C."/>
            <person name="Salcher M."/>
            <person name="Ghai R."/>
            <person name="Kavagutti S V."/>
        </authorList>
    </citation>
    <scope>NUCLEOTIDE SEQUENCE</scope>
</reference>
<gene>
    <name evidence="2" type="ORF">UFOVP370_19</name>
</gene>
<keyword evidence="1" id="KW-1133">Transmembrane helix</keyword>
<protein>
    <submittedName>
        <fullName evidence="2">Uncharacterized protein</fullName>
    </submittedName>
</protein>
<feature type="transmembrane region" description="Helical" evidence="1">
    <location>
        <begin position="12"/>
        <end position="34"/>
    </location>
</feature>
<keyword evidence="1" id="KW-0812">Transmembrane</keyword>
<proteinExistence type="predicted"/>
<accession>A0A6J7WXZ2</accession>
<evidence type="ECO:0000256" key="1">
    <source>
        <dbReference type="SAM" id="Phobius"/>
    </source>
</evidence>
<keyword evidence="1" id="KW-0472">Membrane</keyword>
<evidence type="ECO:0000313" key="2">
    <source>
        <dbReference type="EMBL" id="CAB5222630.1"/>
    </source>
</evidence>
<sequence>MLQRVAIWAKNFKIAQIVILSVSIFMVYTQNFWLRIVTASVASCQQLSFQHIFSDGRKRRVPFALSGFIDTTYRAIFSFMRRRIQEFFSAMQTCVLNSTLAAHCFMKTFWCAILSFVSTASNMRKFCAAFLAIGCSLHSSGKCRTLPATIFGRIFAVFWHRKFLAALRAFFVVFHSGASHATH</sequence>
<organism evidence="2">
    <name type="scientific">uncultured Caudovirales phage</name>
    <dbReference type="NCBI Taxonomy" id="2100421"/>
    <lineage>
        <taxon>Viruses</taxon>
        <taxon>Duplodnaviria</taxon>
        <taxon>Heunggongvirae</taxon>
        <taxon>Uroviricota</taxon>
        <taxon>Caudoviricetes</taxon>
        <taxon>Peduoviridae</taxon>
        <taxon>Maltschvirus</taxon>
        <taxon>Maltschvirus maltsch</taxon>
    </lineage>
</organism>
<dbReference type="EMBL" id="LR798311">
    <property type="protein sequence ID" value="CAB5222630.1"/>
    <property type="molecule type" value="Genomic_DNA"/>
</dbReference>